<sequence>MGKALKCSKCGRRFRERAFDAEYWNVELHAGIITQVLCPDCQTPEQDMEAQVNEAMLDYSRNTSGQIIARMKGAGHE</sequence>
<gene>
    <name evidence="1" type="ORF">BMONG18_1291</name>
</gene>
<evidence type="ECO:0000313" key="1">
    <source>
        <dbReference type="EMBL" id="ROT86580.1"/>
    </source>
</evidence>
<accession>A0A423UD05</accession>
<evidence type="ECO:0000313" key="2">
    <source>
        <dbReference type="Proteomes" id="UP000285266"/>
    </source>
</evidence>
<reference evidence="1 2" key="1">
    <citation type="submission" date="2018-07" db="EMBL/GenBank/DDBJ databases">
        <title>The role of parmesan cheese in vectoring bovine microbiota.</title>
        <authorList>
            <person name="Lugli G.A."/>
            <person name="Milani C."/>
        </authorList>
    </citation>
    <scope>NUCLEOTIDE SEQUENCE [LARGE SCALE GENOMIC DNA]</scope>
    <source>
        <strain evidence="1 2">BMONG18</strain>
    </source>
</reference>
<dbReference type="AlphaFoldDB" id="A0A423UD05"/>
<dbReference type="Proteomes" id="UP000285266">
    <property type="component" value="Unassembled WGS sequence"/>
</dbReference>
<protein>
    <submittedName>
        <fullName evidence="1">Uncharacterized protein</fullName>
    </submittedName>
</protein>
<name>A0A423UD05_9BIFI</name>
<comment type="caution">
    <text evidence="1">The sequence shown here is derived from an EMBL/GenBank/DDBJ whole genome shotgun (WGS) entry which is preliminary data.</text>
</comment>
<dbReference type="EMBL" id="QRAJ01000007">
    <property type="protein sequence ID" value="ROT86580.1"/>
    <property type="molecule type" value="Genomic_DNA"/>
</dbReference>
<proteinExistence type="predicted"/>
<organism evidence="1 2">
    <name type="scientific">Bifidobacterium mongoliense</name>
    <dbReference type="NCBI Taxonomy" id="518643"/>
    <lineage>
        <taxon>Bacteria</taxon>
        <taxon>Bacillati</taxon>
        <taxon>Actinomycetota</taxon>
        <taxon>Actinomycetes</taxon>
        <taxon>Bifidobacteriales</taxon>
        <taxon>Bifidobacteriaceae</taxon>
        <taxon>Bifidobacterium</taxon>
    </lineage>
</organism>